<comment type="caution">
    <text evidence="3">The sequence shown here is derived from an EMBL/GenBank/DDBJ whole genome shotgun (WGS) entry which is preliminary data.</text>
</comment>
<proteinExistence type="predicted"/>
<dbReference type="PANTHER" id="PTHR43037">
    <property type="entry name" value="UNNAMED PRODUCT-RELATED"/>
    <property type="match status" value="1"/>
</dbReference>
<organism evidence="3 4">
    <name type="scientific">Durusdinium trenchii</name>
    <dbReference type="NCBI Taxonomy" id="1381693"/>
    <lineage>
        <taxon>Eukaryota</taxon>
        <taxon>Sar</taxon>
        <taxon>Alveolata</taxon>
        <taxon>Dinophyceae</taxon>
        <taxon>Suessiales</taxon>
        <taxon>Symbiodiniaceae</taxon>
        <taxon>Durusdinium</taxon>
    </lineage>
</organism>
<dbReference type="EMBL" id="CAXAMM010002259">
    <property type="protein sequence ID" value="CAK8995519.1"/>
    <property type="molecule type" value="Genomic_DNA"/>
</dbReference>
<keyword evidence="2" id="KW-0378">Hydrolase</keyword>
<keyword evidence="1" id="KW-0732">Signal</keyword>
<sequence length="390" mass="43576">MNPAAWHGQRPSQMPMPVRVSHFPQVPQSTSAVTHYRVVRPAAYPVRTAAPAHASPPTRLWRMLRVGAAAVQVMEEPSMQSKRLPWVVQQPGDVVLTSGRTHGDWVELLFAHLRKGWAPLSSFVPHGLGGYHGDGLYDGANRAIRQHQSEMLHIHLEPNLPEPALRAPSKSFHLQKEAWQAYVWLPELASPGPLPLLVAFHGSRPMDWDFLSFAERWQKDASAYQIAVLVPESVGPTWDYLLTCQRRDMDFIEYAINQTRCQVSIDDQQIAIMGMSDGASLAMSMALRNPGIFRTALVQATGFFHDTAPDTLKPRVYMEYGTEDKLFGPDTVARPTRDRLRDLGCPVEFAMIDGAGHMVQEEFFGAALDFWLGGPVANTEKFKKSSKGRC</sequence>
<dbReference type="SUPFAM" id="SSF53474">
    <property type="entry name" value="alpha/beta-Hydrolases"/>
    <property type="match status" value="1"/>
</dbReference>
<dbReference type="PANTHER" id="PTHR43037:SF5">
    <property type="entry name" value="FERULOYL ESTERASE"/>
    <property type="match status" value="1"/>
</dbReference>
<reference evidence="3 4" key="1">
    <citation type="submission" date="2024-02" db="EMBL/GenBank/DDBJ databases">
        <authorList>
            <person name="Chen Y."/>
            <person name="Shah S."/>
            <person name="Dougan E. K."/>
            <person name="Thang M."/>
            <person name="Chan C."/>
        </authorList>
    </citation>
    <scope>NUCLEOTIDE SEQUENCE [LARGE SCALE GENOMIC DNA]</scope>
</reference>
<keyword evidence="4" id="KW-1185">Reference proteome</keyword>
<dbReference type="InterPro" id="IPR050955">
    <property type="entry name" value="Plant_Biomass_Hydrol_Est"/>
</dbReference>
<protein>
    <recommendedName>
        <fullName evidence="5">Phospholipase/carboxylesterase/thioesterase domain-containing protein</fullName>
    </recommendedName>
</protein>
<dbReference type="Gene3D" id="3.40.50.1820">
    <property type="entry name" value="alpha/beta hydrolase"/>
    <property type="match status" value="1"/>
</dbReference>
<dbReference type="InterPro" id="IPR029058">
    <property type="entry name" value="AB_hydrolase_fold"/>
</dbReference>
<gene>
    <name evidence="3" type="ORF">SCF082_LOCUS4395</name>
</gene>
<dbReference type="Proteomes" id="UP001642464">
    <property type="component" value="Unassembled WGS sequence"/>
</dbReference>
<accession>A0ABP0HZ80</accession>
<evidence type="ECO:0000256" key="2">
    <source>
        <dbReference type="ARBA" id="ARBA00022801"/>
    </source>
</evidence>
<evidence type="ECO:0000313" key="3">
    <source>
        <dbReference type="EMBL" id="CAK8995519.1"/>
    </source>
</evidence>
<evidence type="ECO:0008006" key="5">
    <source>
        <dbReference type="Google" id="ProtNLM"/>
    </source>
</evidence>
<evidence type="ECO:0000256" key="1">
    <source>
        <dbReference type="ARBA" id="ARBA00022729"/>
    </source>
</evidence>
<name>A0ABP0HZ80_9DINO</name>
<evidence type="ECO:0000313" key="4">
    <source>
        <dbReference type="Proteomes" id="UP001642464"/>
    </source>
</evidence>